<keyword evidence="1" id="KW-0472">Membrane</keyword>
<feature type="transmembrane region" description="Helical" evidence="1">
    <location>
        <begin position="93"/>
        <end position="113"/>
    </location>
</feature>
<proteinExistence type="predicted"/>
<keyword evidence="1" id="KW-1133">Transmembrane helix</keyword>
<reference evidence="2 3" key="1">
    <citation type="submission" date="2020-02" db="EMBL/GenBank/DDBJ databases">
        <title>Comparative genomics of the hypocrealean fungal genus Beauvera.</title>
        <authorList>
            <person name="Showalter D.N."/>
            <person name="Bushley K.E."/>
            <person name="Rehner S.A."/>
        </authorList>
    </citation>
    <scope>NUCLEOTIDE SEQUENCE [LARGE SCALE GENOMIC DNA]</scope>
    <source>
        <strain evidence="2 3">ARSEF4384</strain>
    </source>
</reference>
<organism evidence="2 3">
    <name type="scientific">Beauveria asiatica</name>
    <dbReference type="NCBI Taxonomy" id="1069075"/>
    <lineage>
        <taxon>Eukaryota</taxon>
        <taxon>Fungi</taxon>
        <taxon>Dikarya</taxon>
        <taxon>Ascomycota</taxon>
        <taxon>Pezizomycotina</taxon>
        <taxon>Sordariomycetes</taxon>
        <taxon>Hypocreomycetidae</taxon>
        <taxon>Hypocreales</taxon>
        <taxon>Cordycipitaceae</taxon>
        <taxon>Beauveria</taxon>
    </lineage>
</organism>
<name>A0AAW0RV74_9HYPO</name>
<evidence type="ECO:0000256" key="1">
    <source>
        <dbReference type="SAM" id="Phobius"/>
    </source>
</evidence>
<dbReference type="AlphaFoldDB" id="A0AAW0RV74"/>
<keyword evidence="3" id="KW-1185">Reference proteome</keyword>
<gene>
    <name evidence="2" type="ORF">G3M48_003848</name>
</gene>
<dbReference type="EMBL" id="JAAHCF010000248">
    <property type="protein sequence ID" value="KAK8145900.1"/>
    <property type="molecule type" value="Genomic_DNA"/>
</dbReference>
<accession>A0AAW0RV74</accession>
<feature type="transmembrane region" description="Helical" evidence="1">
    <location>
        <begin position="55"/>
        <end position="73"/>
    </location>
</feature>
<evidence type="ECO:0000313" key="2">
    <source>
        <dbReference type="EMBL" id="KAK8145900.1"/>
    </source>
</evidence>
<keyword evidence="1" id="KW-0812">Transmembrane</keyword>
<dbReference type="Proteomes" id="UP001397290">
    <property type="component" value="Unassembled WGS sequence"/>
</dbReference>
<sequence>MSEIQSNRPQSRDSKNPIEEPEVTKFQELLSYDNQDGVRIAEAVALSWSKTSLTVVYVCMWLLYFCIAMIGSLSETLTPFVTSDFQSHSLMPVINVITRILSAAAYMPIAKILNF</sequence>
<protein>
    <submittedName>
        <fullName evidence="2">Uncharacterized protein</fullName>
    </submittedName>
</protein>
<evidence type="ECO:0000313" key="3">
    <source>
        <dbReference type="Proteomes" id="UP001397290"/>
    </source>
</evidence>
<comment type="caution">
    <text evidence="2">The sequence shown here is derived from an EMBL/GenBank/DDBJ whole genome shotgun (WGS) entry which is preliminary data.</text>
</comment>